<evidence type="ECO:0000313" key="3">
    <source>
        <dbReference type="Proteomes" id="UP000580250"/>
    </source>
</evidence>
<reference evidence="2 3" key="1">
    <citation type="submission" date="2020-08" db="EMBL/GenBank/DDBJ databases">
        <authorList>
            <person name="Koutsovoulos G."/>
            <person name="Danchin GJ E."/>
        </authorList>
    </citation>
    <scope>NUCLEOTIDE SEQUENCE [LARGE SCALE GENOMIC DNA]</scope>
</reference>
<protein>
    <submittedName>
        <fullName evidence="2">Uncharacterized protein</fullName>
    </submittedName>
</protein>
<keyword evidence="1" id="KW-1133">Transmembrane helix</keyword>
<proteinExistence type="predicted"/>
<dbReference type="PANTHER" id="PTHR47331:SF1">
    <property type="entry name" value="GAG-LIKE PROTEIN"/>
    <property type="match status" value="1"/>
</dbReference>
<name>A0A6V7YF49_MELEN</name>
<sequence length="132" mass="15015">MDEDVKQPVSSTNLVVYRICRVGFGIICSPAILAVVIRHHLAKNDKLEMANNLYVDNLLLECETIEEADAKCTEAKDIFARAKMNLREFVSHSPQVMNSIASDDRLKVEQYAKVLGMKWQLESDGIHFEFQD</sequence>
<dbReference type="PANTHER" id="PTHR47331">
    <property type="entry name" value="PHD-TYPE DOMAIN-CONTAINING PROTEIN"/>
    <property type="match status" value="1"/>
</dbReference>
<organism evidence="2 3">
    <name type="scientific">Meloidogyne enterolobii</name>
    <name type="common">Root-knot nematode worm</name>
    <name type="synonym">Meloidogyne mayaguensis</name>
    <dbReference type="NCBI Taxonomy" id="390850"/>
    <lineage>
        <taxon>Eukaryota</taxon>
        <taxon>Metazoa</taxon>
        <taxon>Ecdysozoa</taxon>
        <taxon>Nematoda</taxon>
        <taxon>Chromadorea</taxon>
        <taxon>Rhabditida</taxon>
        <taxon>Tylenchina</taxon>
        <taxon>Tylenchomorpha</taxon>
        <taxon>Tylenchoidea</taxon>
        <taxon>Meloidogynidae</taxon>
        <taxon>Meloidogyninae</taxon>
        <taxon>Meloidogyne</taxon>
    </lineage>
</organism>
<gene>
    <name evidence="2" type="ORF">MENT_LOCUS63620</name>
</gene>
<evidence type="ECO:0000256" key="1">
    <source>
        <dbReference type="SAM" id="Phobius"/>
    </source>
</evidence>
<dbReference type="Proteomes" id="UP000580250">
    <property type="component" value="Unassembled WGS sequence"/>
</dbReference>
<evidence type="ECO:0000313" key="2">
    <source>
        <dbReference type="EMBL" id="CAD2209457.1"/>
    </source>
</evidence>
<dbReference type="AlphaFoldDB" id="A0A6V7YF49"/>
<comment type="caution">
    <text evidence="2">The sequence shown here is derived from an EMBL/GenBank/DDBJ whole genome shotgun (WGS) entry which is preliminary data.</text>
</comment>
<feature type="transmembrane region" description="Helical" evidence="1">
    <location>
        <begin position="15"/>
        <end position="37"/>
    </location>
</feature>
<keyword evidence="1" id="KW-0472">Membrane</keyword>
<accession>A0A6V7YF49</accession>
<dbReference type="EMBL" id="CAJEWN010004201">
    <property type="protein sequence ID" value="CAD2209457.1"/>
    <property type="molecule type" value="Genomic_DNA"/>
</dbReference>
<keyword evidence="1" id="KW-0812">Transmembrane</keyword>
<dbReference type="OrthoDB" id="429521at2759"/>